<feature type="domain" description="HTH cro/C1-type" evidence="1">
    <location>
        <begin position="1"/>
        <end position="52"/>
    </location>
</feature>
<dbReference type="InterPro" id="IPR010982">
    <property type="entry name" value="Lambda_DNA-bd_dom_sf"/>
</dbReference>
<comment type="caution">
    <text evidence="2">The sequence shown here is derived from an EMBL/GenBank/DDBJ whole genome shotgun (WGS) entry which is preliminary data.</text>
</comment>
<dbReference type="InterPro" id="IPR001387">
    <property type="entry name" value="Cro/C1-type_HTH"/>
</dbReference>
<dbReference type="SMART" id="SM00530">
    <property type="entry name" value="HTH_XRE"/>
    <property type="match status" value="1"/>
</dbReference>
<evidence type="ECO:0000313" key="3">
    <source>
        <dbReference type="Proteomes" id="UP001589734"/>
    </source>
</evidence>
<evidence type="ECO:0000313" key="2">
    <source>
        <dbReference type="EMBL" id="MFC0078239.1"/>
    </source>
</evidence>
<dbReference type="RefSeq" id="WP_379682282.1">
    <property type="nucleotide sequence ID" value="NZ_JBHLYW010000009.1"/>
</dbReference>
<dbReference type="Proteomes" id="UP001589734">
    <property type="component" value="Unassembled WGS sequence"/>
</dbReference>
<dbReference type="PROSITE" id="PS50943">
    <property type="entry name" value="HTH_CROC1"/>
    <property type="match status" value="1"/>
</dbReference>
<proteinExistence type="predicted"/>
<gene>
    <name evidence="2" type="ORF">ACFFLS_14405</name>
</gene>
<dbReference type="Pfam" id="PF01381">
    <property type="entry name" value="HTH_3"/>
    <property type="match status" value="1"/>
</dbReference>
<dbReference type="Gene3D" id="1.10.260.40">
    <property type="entry name" value="lambda repressor-like DNA-binding domains"/>
    <property type="match status" value="1"/>
</dbReference>
<protein>
    <submittedName>
        <fullName evidence="2">Helix-turn-helix domain-containing protein</fullName>
    </submittedName>
</protein>
<organism evidence="2 3">
    <name type="scientific">Flavobacterium procerum</name>
    <dbReference type="NCBI Taxonomy" id="1455569"/>
    <lineage>
        <taxon>Bacteria</taxon>
        <taxon>Pseudomonadati</taxon>
        <taxon>Bacteroidota</taxon>
        <taxon>Flavobacteriia</taxon>
        <taxon>Flavobacteriales</taxon>
        <taxon>Flavobacteriaceae</taxon>
        <taxon>Flavobacterium</taxon>
    </lineage>
</organism>
<evidence type="ECO:0000259" key="1">
    <source>
        <dbReference type="PROSITE" id="PS50943"/>
    </source>
</evidence>
<name>A0ABV6BW30_9FLAO</name>
<reference evidence="2 3" key="1">
    <citation type="submission" date="2024-09" db="EMBL/GenBank/DDBJ databases">
        <authorList>
            <person name="Sun Q."/>
            <person name="Mori K."/>
        </authorList>
    </citation>
    <scope>NUCLEOTIDE SEQUENCE [LARGE SCALE GENOMIC DNA]</scope>
    <source>
        <strain evidence="2 3">CGMCC 1.12926</strain>
    </source>
</reference>
<sequence>MRLKRKISQDSMAYLINITQATYSRKERGQSGITPAEWDKIAEVLDVEKSEIYENSCSSIQYGNLKRRNTYIPPELIEEIKSLRKENSSLKQEIRRLKT</sequence>
<dbReference type="EMBL" id="JBHLYW010000009">
    <property type="protein sequence ID" value="MFC0078239.1"/>
    <property type="molecule type" value="Genomic_DNA"/>
</dbReference>
<dbReference type="SUPFAM" id="SSF47413">
    <property type="entry name" value="lambda repressor-like DNA-binding domains"/>
    <property type="match status" value="1"/>
</dbReference>
<keyword evidence="3" id="KW-1185">Reference proteome</keyword>
<dbReference type="CDD" id="cd00093">
    <property type="entry name" value="HTH_XRE"/>
    <property type="match status" value="1"/>
</dbReference>
<accession>A0ABV6BW30</accession>